<dbReference type="EMBL" id="MPIN01000030">
    <property type="protein sequence ID" value="OJH33660.1"/>
    <property type="molecule type" value="Genomic_DNA"/>
</dbReference>
<protein>
    <submittedName>
        <fullName evidence="1">Uncharacterized protein</fullName>
    </submittedName>
</protein>
<comment type="caution">
    <text evidence="1">The sequence shown here is derived from an EMBL/GenBank/DDBJ whole genome shotgun (WGS) entry which is preliminary data.</text>
</comment>
<reference evidence="2" key="1">
    <citation type="submission" date="2016-11" db="EMBL/GenBank/DDBJ databases">
        <authorList>
            <person name="Shukria A."/>
            <person name="Stevens D.C."/>
        </authorList>
    </citation>
    <scope>NUCLEOTIDE SEQUENCE [LARGE SCALE GENOMIC DNA]</scope>
    <source>
        <strain evidence="2">Cbfe23</strain>
    </source>
</reference>
<gene>
    <name evidence="1" type="ORF">BON30_47325</name>
</gene>
<reference evidence="1 2" key="2">
    <citation type="submission" date="2016-12" db="EMBL/GenBank/DDBJ databases">
        <title>Draft Genome Sequence of Cystobacter ferrugineus Strain Cbfe23.</title>
        <authorList>
            <person name="Akbar S."/>
            <person name="Dowd S.E."/>
            <person name="Stevens D.C."/>
        </authorList>
    </citation>
    <scope>NUCLEOTIDE SEQUENCE [LARGE SCALE GENOMIC DNA]</scope>
    <source>
        <strain evidence="1 2">Cbfe23</strain>
    </source>
</reference>
<organism evidence="1 2">
    <name type="scientific">Cystobacter ferrugineus</name>
    <dbReference type="NCBI Taxonomy" id="83449"/>
    <lineage>
        <taxon>Bacteria</taxon>
        <taxon>Pseudomonadati</taxon>
        <taxon>Myxococcota</taxon>
        <taxon>Myxococcia</taxon>
        <taxon>Myxococcales</taxon>
        <taxon>Cystobacterineae</taxon>
        <taxon>Archangiaceae</taxon>
        <taxon>Cystobacter</taxon>
    </lineage>
</organism>
<name>A0A1L9AUH0_9BACT</name>
<evidence type="ECO:0000313" key="2">
    <source>
        <dbReference type="Proteomes" id="UP000182229"/>
    </source>
</evidence>
<accession>A0A1L9AUH0</accession>
<dbReference type="Proteomes" id="UP000182229">
    <property type="component" value="Unassembled WGS sequence"/>
</dbReference>
<evidence type="ECO:0000313" key="1">
    <source>
        <dbReference type="EMBL" id="OJH33660.1"/>
    </source>
</evidence>
<keyword evidence="2" id="KW-1185">Reference proteome</keyword>
<sequence length="255" mass="28381">MRQATTLHMFSRWVLLWASLFGASAFADYSPYRDLSVLTSAEYGSKYFIVGGARFLIPSNEYWFYSLLPSRYTVPQSVIDSITTVPRDNTVLKSLNSAPVYVVIGGRKWHITSPEELSYWGGDSAVRPVPTGSLQLYESDNYLLVRERTGSQIYVMVMGTRFMVNTQAELNSYGGEAMVKTVPLGSLYDVYMGPQCGQVLREFSSSTVYELGPDYFTLIVSKKPRTTSHPPEGIVPDGALADIPTTAAPLRYCID</sequence>
<dbReference type="AlphaFoldDB" id="A0A1L9AUH0"/>
<proteinExistence type="predicted"/>